<evidence type="ECO:0000256" key="4">
    <source>
        <dbReference type="SAM" id="Coils"/>
    </source>
</evidence>
<feature type="region of interest" description="Disordered" evidence="5">
    <location>
        <begin position="515"/>
        <end position="539"/>
    </location>
</feature>
<feature type="region of interest" description="Disordered" evidence="5">
    <location>
        <begin position="1"/>
        <end position="61"/>
    </location>
</feature>
<sequence>MHEKVEEPSLRLTNGKSAFQPTTKDTWNGNGNHWVDDVRGSGASSGVESPPSDLPASSMDSNTSNIYERFIKAVDRHEIHDQPDLKTKLKIMKWMNGHQESPSPSMSTVSCPEYPELQDKLARLSMARDSLSLQVAVLTEQVSAQKEKIRDLELMLHPSRRGSKTGSQHDIAGMEHLYASDGQPDFDYRKMDLIAEVSNLKLKYASLEREKTDTERKLRASQNEIERLADCLHVIGPSPSSQQPQLYTPLGHRTQEQHAEMEKLRQAVAQLIADNEAKNIQINSLRNALDEHCRQRDDCYAAPSNGHWHDRQQQKPGYDINAQLRRLLMDEPLDSMVHSTSYPVSLCSSAHGPDRRSAVQSSSSYTSSLSTASPQHSWSQSGTPNRGGQQVLNPNQQHLSTYRSPSSPAARQLAAELDELRRMGDHHNPYASTLPRGMGVKAASTLALPGKKLSVASSVGGASVDGSTETGTESKRGGASRKGFNHWLATFGRRRHKATNHNKRALSVPNLVESDDEVTRGKAAGSSSSKLDPSFKRDRTRSSLRNLFSKLTRSSSQDHNTFRRGSAARSTSAARLGPSTGPLSGAIALRPAVQQFVDWKTDQISEWFGEIGYPQYVPEVANYVRSGRHLLNMNGDELEKELGIKNPLHRKRILLILRRIEEDVLEPVDKFDLHQVVRWLDDIGLPQYKDTFTEYLIDGLTLLHLTAGDIVEMRITNGSHYATLCRSIQFLKAVSFRPQALDKKFDASSVARYPCPNSVVRWSHSTTCEWLRTIDLSEFTPNLLCAGLPGALMVYEPTFTAESLSEMLQIPPHKTLLRRHLTSHFNQLLGQKLIADKRDFLAEGIYPQLMPNIRIKVVKKGFSLTRKKGKNEVCVEPEELLCPLDVKHRFPMTAQSLLESMDSTNI</sequence>
<feature type="compositionally biased region" description="Polar residues" evidence="5">
    <location>
        <begin position="11"/>
        <end position="31"/>
    </location>
</feature>
<dbReference type="Pfam" id="PF07647">
    <property type="entry name" value="SAM_2"/>
    <property type="match status" value="1"/>
</dbReference>
<gene>
    <name evidence="7" type="ORF">MSPICULIGERA_LOCUS3196</name>
</gene>
<dbReference type="Gene3D" id="1.10.150.50">
    <property type="entry name" value="Transcription Factor, Ets-1"/>
    <property type="match status" value="3"/>
</dbReference>
<evidence type="ECO:0000256" key="1">
    <source>
        <dbReference type="ARBA" id="ARBA00007547"/>
    </source>
</evidence>
<protein>
    <recommendedName>
        <fullName evidence="6">SAM domain-containing protein</fullName>
    </recommendedName>
</protein>
<keyword evidence="8" id="KW-1185">Reference proteome</keyword>
<evidence type="ECO:0000256" key="3">
    <source>
        <dbReference type="ARBA" id="ARBA00023054"/>
    </source>
</evidence>
<comment type="caution">
    <text evidence="7">The sequence shown here is derived from an EMBL/GenBank/DDBJ whole genome shotgun (WGS) entry which is preliminary data.</text>
</comment>
<dbReference type="EMBL" id="CATQJA010000888">
    <property type="protein sequence ID" value="CAJ0564522.1"/>
    <property type="molecule type" value="Genomic_DNA"/>
</dbReference>
<dbReference type="InterPro" id="IPR037617">
    <property type="entry name" value="LIPB1/2_SAM_1"/>
</dbReference>
<feature type="non-terminal residue" evidence="7">
    <location>
        <position position="906"/>
    </location>
</feature>
<evidence type="ECO:0000259" key="6">
    <source>
        <dbReference type="PROSITE" id="PS50105"/>
    </source>
</evidence>
<dbReference type="PANTHER" id="PTHR12587:SF14">
    <property type="entry name" value="AT31531P"/>
    <property type="match status" value="1"/>
</dbReference>
<reference evidence="7" key="1">
    <citation type="submission" date="2023-06" db="EMBL/GenBank/DDBJ databases">
        <authorList>
            <person name="Delattre M."/>
        </authorList>
    </citation>
    <scope>NUCLEOTIDE SEQUENCE</scope>
    <source>
        <strain evidence="7">AF72</strain>
    </source>
</reference>
<feature type="region of interest" description="Disordered" evidence="5">
    <location>
        <begin position="554"/>
        <end position="579"/>
    </location>
</feature>
<dbReference type="InterPro" id="IPR058914">
    <property type="entry name" value="LIPB1/2_CC"/>
</dbReference>
<dbReference type="Proteomes" id="UP001177023">
    <property type="component" value="Unassembled WGS sequence"/>
</dbReference>
<feature type="region of interest" description="Disordered" evidence="5">
    <location>
        <begin position="457"/>
        <end position="481"/>
    </location>
</feature>
<dbReference type="SMART" id="SM00454">
    <property type="entry name" value="SAM"/>
    <property type="match status" value="3"/>
</dbReference>
<organism evidence="7 8">
    <name type="scientific">Mesorhabditis spiculigera</name>
    <dbReference type="NCBI Taxonomy" id="96644"/>
    <lineage>
        <taxon>Eukaryota</taxon>
        <taxon>Metazoa</taxon>
        <taxon>Ecdysozoa</taxon>
        <taxon>Nematoda</taxon>
        <taxon>Chromadorea</taxon>
        <taxon>Rhabditida</taxon>
        <taxon>Rhabditina</taxon>
        <taxon>Rhabditomorpha</taxon>
        <taxon>Rhabditoidea</taxon>
        <taxon>Rhabditidae</taxon>
        <taxon>Mesorhabditinae</taxon>
        <taxon>Mesorhabditis</taxon>
    </lineage>
</organism>
<feature type="compositionally biased region" description="Low complexity" evidence="5">
    <location>
        <begin position="457"/>
        <end position="467"/>
    </location>
</feature>
<feature type="coiled-coil region" evidence="4">
    <location>
        <begin position="190"/>
        <end position="224"/>
    </location>
</feature>
<dbReference type="Pfam" id="PF00536">
    <property type="entry name" value="SAM_1"/>
    <property type="match status" value="2"/>
</dbReference>
<evidence type="ECO:0000313" key="7">
    <source>
        <dbReference type="EMBL" id="CAJ0564522.1"/>
    </source>
</evidence>
<evidence type="ECO:0000256" key="5">
    <source>
        <dbReference type="SAM" id="MobiDB-lite"/>
    </source>
</evidence>
<keyword evidence="2" id="KW-0677">Repeat</keyword>
<feature type="compositionally biased region" description="Low complexity" evidence="5">
    <location>
        <begin position="358"/>
        <end position="373"/>
    </location>
</feature>
<keyword evidence="3 4" id="KW-0175">Coiled coil</keyword>
<dbReference type="AlphaFoldDB" id="A0AA36CA28"/>
<dbReference type="GO" id="GO:0007528">
    <property type="term" value="P:neuromuscular junction development"/>
    <property type="evidence" value="ECO:0007669"/>
    <property type="project" value="TreeGrafter"/>
</dbReference>
<dbReference type="InterPro" id="IPR013761">
    <property type="entry name" value="SAM/pointed_sf"/>
</dbReference>
<dbReference type="Pfam" id="PF26022">
    <property type="entry name" value="CC_Liprin_beta"/>
    <property type="match status" value="1"/>
</dbReference>
<evidence type="ECO:0000256" key="2">
    <source>
        <dbReference type="ARBA" id="ARBA00022737"/>
    </source>
</evidence>
<dbReference type="CDD" id="cd09563">
    <property type="entry name" value="SAM_liprin-beta1_2_repeat1"/>
    <property type="match status" value="1"/>
</dbReference>
<comment type="similarity">
    <text evidence="1">Belongs to the liprin family. Liprin-beta subfamily.</text>
</comment>
<feature type="coiled-coil region" evidence="4">
    <location>
        <begin position="254"/>
        <end position="295"/>
    </location>
</feature>
<dbReference type="InterPro" id="IPR029515">
    <property type="entry name" value="Liprin"/>
</dbReference>
<feature type="compositionally biased region" description="Low complexity" evidence="5">
    <location>
        <begin position="563"/>
        <end position="575"/>
    </location>
</feature>
<proteinExistence type="inferred from homology"/>
<feature type="domain" description="SAM" evidence="6">
    <location>
        <begin position="671"/>
        <end position="734"/>
    </location>
</feature>
<feature type="region of interest" description="Disordered" evidence="5">
    <location>
        <begin position="348"/>
        <end position="393"/>
    </location>
</feature>
<dbReference type="SUPFAM" id="SSF47769">
    <property type="entry name" value="SAM/Pointed domain"/>
    <property type="match status" value="2"/>
</dbReference>
<feature type="domain" description="SAM" evidence="6">
    <location>
        <begin position="599"/>
        <end position="663"/>
    </location>
</feature>
<name>A0AA36CA28_9BILA</name>
<accession>A0AA36CA28</accession>
<dbReference type="PANTHER" id="PTHR12587">
    <property type="entry name" value="LAR INTERACTING PROTEIN LIP -RELATED PROTEIN"/>
    <property type="match status" value="1"/>
</dbReference>
<feature type="compositionally biased region" description="Polar residues" evidence="5">
    <location>
        <begin position="374"/>
        <end position="393"/>
    </location>
</feature>
<dbReference type="PROSITE" id="PS50105">
    <property type="entry name" value="SAM_DOMAIN"/>
    <property type="match status" value="2"/>
</dbReference>
<evidence type="ECO:0000313" key="8">
    <source>
        <dbReference type="Proteomes" id="UP001177023"/>
    </source>
</evidence>
<dbReference type="InterPro" id="IPR001660">
    <property type="entry name" value="SAM"/>
</dbReference>
<dbReference type="GO" id="GO:0048786">
    <property type="term" value="C:presynaptic active zone"/>
    <property type="evidence" value="ECO:0007669"/>
    <property type="project" value="TreeGrafter"/>
</dbReference>